<sequence>MALLFQTKIDPEYLRQIQSRTMQEQWLEAQLEDLGLRIARYNNTRAADQSNYMAITTAAIECIFLLKTTLLEPVSYEKLYRRVCEFVAGFRQYFADITANPVNRLLSPYQLYVFVQRTTVVIPRLYLMALAASVWLEHLGTARKMLHEDPEGAPAELAKMDMPTTADEIRQLRRDILTDIHEFCRSIQNPLRHLFLRDFIVSTLRPYLDFDLAEPGVVVADIDVTLSFLLKNYVEMNRFWVRTQYEPARTRKESDRRDKRRLYLSDMISQGFREVSKLCAVEGLESDVLVEVLRQIKLSGDPISTATILEGVCAHIQITRLFDALDDIFPAIVSGCQGVKSFIILLDRISANKDKVDVTEELYARFCEAGLGLCHAVLHDISVEGIDQVDKITGMTMDSAWISCINALLVFSSRVWPENLQKLTAALQVLMGIIFPGCSEAHINSYVESVEGHRVPQVQPVQLLDRDDDSLVKTLTAPLIRLKADLMPHFLYLAPCRALRCYLSQKSERLVRDFSLGVAYALLENPLTVSPAEYARDPEAAGKLGKFCLNNVYTLARTDPLLFGKCIQSFHAAAECYAMLMDPQYNVSEEAKAEIYPSLFYVCHRDGLLREAGKVAKLVDDLDQTVAIKLHIDNAKSLILALDGTVFTRETFTKDDLFDELAAAILVYECHPDSRSQGQILCEMMSIFGSIKLPDGEEEAIIGRLVALANALLIRKDRAVALAKCAQVYKAQNLEERATRVAEMARVANSKWHDDESTQKMNIYLQGL</sequence>
<dbReference type="PANTHER" id="PTHR11099">
    <property type="entry name" value="VACUOLAR SORTING PROTEIN 35"/>
    <property type="match status" value="1"/>
</dbReference>
<dbReference type="GO" id="GO:0006886">
    <property type="term" value="P:intracellular protein transport"/>
    <property type="evidence" value="ECO:0007669"/>
    <property type="project" value="TreeGrafter"/>
</dbReference>
<evidence type="ECO:0000313" key="1">
    <source>
        <dbReference type="EMBL" id="TNJ27677.1"/>
    </source>
</evidence>
<dbReference type="Proteomes" id="UP000315496">
    <property type="component" value="Chromosome 3"/>
</dbReference>
<reference evidence="1 2" key="1">
    <citation type="submission" date="2019-05" db="EMBL/GenBank/DDBJ databases">
        <title>The compact genome of Giardia muris reveals important steps in the evolution of intestinal protozoan parasites.</title>
        <authorList>
            <person name="Xu F."/>
            <person name="Jimenez-Gonzalez A."/>
            <person name="Einarsson E."/>
            <person name="Astvaldsson A."/>
            <person name="Peirasmaki D."/>
            <person name="Eckmann L."/>
            <person name="Andersson J.O."/>
            <person name="Svard S.G."/>
            <person name="Jerlstrom-Hultqvist J."/>
        </authorList>
    </citation>
    <scope>NUCLEOTIDE SEQUENCE [LARGE SCALE GENOMIC DNA]</scope>
    <source>
        <strain evidence="1 2">Roberts-Thomson</strain>
    </source>
</reference>
<dbReference type="AlphaFoldDB" id="A0A4Z1T3Q1"/>
<name>A0A4Z1T3Q1_GIAMU</name>
<evidence type="ECO:0000313" key="2">
    <source>
        <dbReference type="Proteomes" id="UP000315496"/>
    </source>
</evidence>
<accession>A0A4Z1T3Q1</accession>
<dbReference type="Pfam" id="PF03635">
    <property type="entry name" value="Vps35"/>
    <property type="match status" value="2"/>
</dbReference>
<dbReference type="GO" id="GO:0030906">
    <property type="term" value="C:retromer, cargo-selective complex"/>
    <property type="evidence" value="ECO:0007669"/>
    <property type="project" value="InterPro"/>
</dbReference>
<dbReference type="EMBL" id="VDLU01000003">
    <property type="protein sequence ID" value="TNJ27677.1"/>
    <property type="molecule type" value="Genomic_DNA"/>
</dbReference>
<keyword evidence="2" id="KW-1185">Reference proteome</keyword>
<dbReference type="InterPro" id="IPR005378">
    <property type="entry name" value="Vps35"/>
</dbReference>
<dbReference type="GO" id="GO:0005770">
    <property type="term" value="C:late endosome"/>
    <property type="evidence" value="ECO:0007669"/>
    <property type="project" value="TreeGrafter"/>
</dbReference>
<dbReference type="OrthoDB" id="10258141at2759"/>
<proteinExistence type="predicted"/>
<organism evidence="1 2">
    <name type="scientific">Giardia muris</name>
    <dbReference type="NCBI Taxonomy" id="5742"/>
    <lineage>
        <taxon>Eukaryota</taxon>
        <taxon>Metamonada</taxon>
        <taxon>Diplomonadida</taxon>
        <taxon>Hexamitidae</taxon>
        <taxon>Giardiinae</taxon>
        <taxon>Giardia</taxon>
    </lineage>
</organism>
<dbReference type="GO" id="GO:0042147">
    <property type="term" value="P:retrograde transport, endosome to Golgi"/>
    <property type="evidence" value="ECO:0007669"/>
    <property type="project" value="InterPro"/>
</dbReference>
<protein>
    <submittedName>
        <fullName evidence="1">Vacuolar protein sorting 35</fullName>
    </submittedName>
</protein>
<dbReference type="GO" id="GO:0005829">
    <property type="term" value="C:cytosol"/>
    <property type="evidence" value="ECO:0007669"/>
    <property type="project" value="GOC"/>
</dbReference>
<dbReference type="PANTHER" id="PTHR11099:SF0">
    <property type="entry name" value="VACUOLAR PROTEIN SORTING-ASSOCIATED PROTEIN 35"/>
    <property type="match status" value="1"/>
</dbReference>
<gene>
    <name evidence="1" type="ORF">GMRT_23276</name>
</gene>
<comment type="caution">
    <text evidence="1">The sequence shown here is derived from an EMBL/GenBank/DDBJ whole genome shotgun (WGS) entry which is preliminary data.</text>
</comment>
<dbReference type="VEuPathDB" id="GiardiaDB:GMRT_23276"/>